<dbReference type="InterPro" id="IPR036770">
    <property type="entry name" value="Ankyrin_rpt-contain_sf"/>
</dbReference>
<keyword evidence="5" id="KW-1185">Reference proteome</keyword>
<comment type="caution">
    <text evidence="4">The sequence shown here is derived from an EMBL/GenBank/DDBJ whole genome shotgun (WGS) entry which is preliminary data.</text>
</comment>
<dbReference type="Proteomes" id="UP000318571">
    <property type="component" value="Chromosome 9"/>
</dbReference>
<sequence length="108" mass="12021">MRTIQSPIYGAAEYGRYEIINFLVEAGIDPNIQTEDYTLATPFRYAWLAGADYDTIKYLLKQGADINEVSAAGYTCLSAAVARDDEKVVKLLEEWEAYGDVEADVKKG</sequence>
<dbReference type="Gene3D" id="1.25.40.20">
    <property type="entry name" value="Ankyrin repeat-containing domain"/>
    <property type="match status" value="1"/>
</dbReference>
<evidence type="ECO:0000256" key="2">
    <source>
        <dbReference type="ARBA" id="ARBA00023043"/>
    </source>
</evidence>
<dbReference type="InterPro" id="IPR002110">
    <property type="entry name" value="Ankyrin_rpt"/>
</dbReference>
<dbReference type="AlphaFoldDB" id="A0A553NZY8"/>
<dbReference type="EMBL" id="VCGU01000009">
    <property type="protein sequence ID" value="TRY71001.1"/>
    <property type="molecule type" value="Genomic_DNA"/>
</dbReference>
<feature type="repeat" description="ANK" evidence="3">
    <location>
        <begin position="3"/>
        <end position="35"/>
    </location>
</feature>
<gene>
    <name evidence="4" type="ORF">TCAL_17344</name>
</gene>
<organism evidence="4 5">
    <name type="scientific">Tigriopus californicus</name>
    <name type="common">Marine copepod</name>
    <dbReference type="NCBI Taxonomy" id="6832"/>
    <lineage>
        <taxon>Eukaryota</taxon>
        <taxon>Metazoa</taxon>
        <taxon>Ecdysozoa</taxon>
        <taxon>Arthropoda</taxon>
        <taxon>Crustacea</taxon>
        <taxon>Multicrustacea</taxon>
        <taxon>Hexanauplia</taxon>
        <taxon>Copepoda</taxon>
        <taxon>Harpacticoida</taxon>
        <taxon>Harpacticidae</taxon>
        <taxon>Tigriopus</taxon>
    </lineage>
</organism>
<keyword evidence="2 3" id="KW-0040">ANK repeat</keyword>
<evidence type="ECO:0000256" key="1">
    <source>
        <dbReference type="ARBA" id="ARBA00022737"/>
    </source>
</evidence>
<evidence type="ECO:0000313" key="4">
    <source>
        <dbReference type="EMBL" id="TRY71001.1"/>
    </source>
</evidence>
<evidence type="ECO:0000313" key="5">
    <source>
        <dbReference type="Proteomes" id="UP000318571"/>
    </source>
</evidence>
<keyword evidence="1" id="KW-0677">Repeat</keyword>
<accession>A0A553NZY8</accession>
<dbReference type="SUPFAM" id="SSF48403">
    <property type="entry name" value="Ankyrin repeat"/>
    <property type="match status" value="1"/>
</dbReference>
<dbReference type="PANTHER" id="PTHR24171">
    <property type="entry name" value="ANKYRIN REPEAT DOMAIN-CONTAINING PROTEIN 39-RELATED"/>
    <property type="match status" value="1"/>
</dbReference>
<name>A0A553NZY8_TIGCA</name>
<protein>
    <submittedName>
        <fullName evidence="4">Uncharacterized protein</fullName>
    </submittedName>
</protein>
<dbReference type="SMART" id="SM00248">
    <property type="entry name" value="ANK"/>
    <property type="match status" value="3"/>
</dbReference>
<dbReference type="Pfam" id="PF12796">
    <property type="entry name" value="Ank_2"/>
    <property type="match status" value="1"/>
</dbReference>
<reference evidence="4 5" key="1">
    <citation type="journal article" date="2018" name="Nat. Ecol. Evol.">
        <title>Genomic signatures of mitonuclear coevolution across populations of Tigriopus californicus.</title>
        <authorList>
            <person name="Barreto F.S."/>
            <person name="Watson E.T."/>
            <person name="Lima T.G."/>
            <person name="Willett C.S."/>
            <person name="Edmands S."/>
            <person name="Li W."/>
            <person name="Burton R.S."/>
        </authorList>
    </citation>
    <scope>NUCLEOTIDE SEQUENCE [LARGE SCALE GENOMIC DNA]</scope>
    <source>
        <strain evidence="4 5">San Diego</strain>
    </source>
</reference>
<dbReference type="PROSITE" id="PS50088">
    <property type="entry name" value="ANK_REPEAT"/>
    <property type="match status" value="1"/>
</dbReference>
<evidence type="ECO:0000256" key="3">
    <source>
        <dbReference type="PROSITE-ProRule" id="PRU00023"/>
    </source>
</evidence>
<proteinExistence type="predicted"/>